<feature type="compositionally biased region" description="Pro residues" evidence="2">
    <location>
        <begin position="122"/>
        <end position="135"/>
    </location>
</feature>
<gene>
    <name evidence="6" type="ORF">FHR34_002177</name>
</gene>
<dbReference type="Pfam" id="PF03816">
    <property type="entry name" value="LytR_cpsA_psr"/>
    <property type="match status" value="1"/>
</dbReference>
<feature type="domain" description="LytR/CpsA/Psr regulator C-terminal" evidence="5">
    <location>
        <begin position="515"/>
        <end position="603"/>
    </location>
</feature>
<dbReference type="Pfam" id="PF13399">
    <property type="entry name" value="LytR_C"/>
    <property type="match status" value="1"/>
</dbReference>
<keyword evidence="3" id="KW-1133">Transmembrane helix</keyword>
<sequence length="608" mass="63305">MTGTAEQGGPEDGEWSTGQYPQQAYPYEQQQAHPQHGYGQQQYPGYEQSGYAQPYQGQAYQRQPSPQQGYGQQGYEQQGYGQQPYEPPVHQQPYQQPGYEQQGYEQSGYAQPYQGQAYQQPYQPPAPVPPAPAPVAPAAAVPAQPAPAPVRPRPRPAAPAAASSAVAVAPEAPSEQVGGRRSATKPNREDGQDPYQTGEFTFVDEQAEETEDVIDWLKFAESRTERRDERRRKLRTRLIGGAVALALAAGGTVGYLWYTGALGNSQSVAAAVGSRSVVVVHLRDLQGKVSSALLINDAAGHKGSILLMPDTLQLPTGGDSPTTALGVSMDSVGPAATRDALSNLLGAPVAGTWRLDTPYLQLLVSQLGGIKVDTNAQITGPDGKTLVDQGSQRTLTGQAAVAYATYQAPGESRDAQLARFGQVLTAVIAAMPTTLPDATDDVHRMGAVLDPSLPEKALAGLLVELAQQAGAGHLSTTTLPVQPDGTLDQGKAGPVVKDVLGGTVHSAAATSGPARVSIVDATGSGGSTAQAAQIQVVNAGLNFVPGGATAPSPQATTEIDYTDDGRAAAAQSLATSLGLPASAVKKVTTAQTADIVVVLGKDYQPPKQ</sequence>
<feature type="compositionally biased region" description="Low complexity" evidence="2">
    <location>
        <begin position="158"/>
        <end position="177"/>
    </location>
</feature>
<dbReference type="InterPro" id="IPR004474">
    <property type="entry name" value="LytR_CpsA_psr"/>
</dbReference>
<feature type="compositionally biased region" description="Pro residues" evidence="2">
    <location>
        <begin position="144"/>
        <end position="157"/>
    </location>
</feature>
<comment type="similarity">
    <text evidence="1">Belongs to the LytR/CpsA/Psr (LCP) family.</text>
</comment>
<dbReference type="EMBL" id="JACHJV010000001">
    <property type="protein sequence ID" value="MBB4923184.1"/>
    <property type="molecule type" value="Genomic_DNA"/>
</dbReference>
<dbReference type="RefSeq" id="WP_184935235.1">
    <property type="nucleotide sequence ID" value="NZ_JACHJV010000001.1"/>
</dbReference>
<feature type="transmembrane region" description="Helical" evidence="3">
    <location>
        <begin position="238"/>
        <end position="258"/>
    </location>
</feature>
<dbReference type="Gene3D" id="3.40.630.190">
    <property type="entry name" value="LCP protein"/>
    <property type="match status" value="1"/>
</dbReference>
<evidence type="ECO:0000256" key="2">
    <source>
        <dbReference type="SAM" id="MobiDB-lite"/>
    </source>
</evidence>
<dbReference type="PANTHER" id="PTHR33392:SF6">
    <property type="entry name" value="POLYISOPRENYL-TEICHOIC ACID--PEPTIDOGLYCAN TEICHOIC ACID TRANSFERASE TAGU"/>
    <property type="match status" value="1"/>
</dbReference>
<comment type="caution">
    <text evidence="6">The sequence shown here is derived from an EMBL/GenBank/DDBJ whole genome shotgun (WGS) entry which is preliminary data.</text>
</comment>
<evidence type="ECO:0000259" key="4">
    <source>
        <dbReference type="Pfam" id="PF03816"/>
    </source>
</evidence>
<name>A0A7W7R0M5_KITKI</name>
<accession>A0A7W7R0M5</accession>
<evidence type="ECO:0000313" key="6">
    <source>
        <dbReference type="EMBL" id="MBB4923184.1"/>
    </source>
</evidence>
<keyword evidence="7" id="KW-1185">Reference proteome</keyword>
<evidence type="ECO:0000259" key="5">
    <source>
        <dbReference type="Pfam" id="PF13399"/>
    </source>
</evidence>
<proteinExistence type="inferred from homology"/>
<dbReference type="AlphaFoldDB" id="A0A7W7R0M5"/>
<protein>
    <recommendedName>
        <fullName evidence="8">LytR/CpsA/Psr regulator C-terminal domain-containing protein</fullName>
    </recommendedName>
</protein>
<feature type="region of interest" description="Disordered" evidence="2">
    <location>
        <begin position="1"/>
        <end position="197"/>
    </location>
</feature>
<reference evidence="6 7" key="1">
    <citation type="submission" date="2020-08" db="EMBL/GenBank/DDBJ databases">
        <title>Sequencing the genomes of 1000 actinobacteria strains.</title>
        <authorList>
            <person name="Klenk H.-P."/>
        </authorList>
    </citation>
    <scope>NUCLEOTIDE SEQUENCE [LARGE SCALE GENOMIC DNA]</scope>
    <source>
        <strain evidence="6 7">DSM 41654</strain>
    </source>
</reference>
<keyword evidence="3" id="KW-0472">Membrane</keyword>
<feature type="domain" description="Cell envelope-related transcriptional attenuator" evidence="4">
    <location>
        <begin position="330"/>
        <end position="429"/>
    </location>
</feature>
<dbReference type="Proteomes" id="UP000540506">
    <property type="component" value="Unassembled WGS sequence"/>
</dbReference>
<keyword evidence="3" id="KW-0812">Transmembrane</keyword>
<organism evidence="6 7">
    <name type="scientific">Kitasatospora kifunensis</name>
    <name type="common">Streptomyces kifunensis</name>
    <dbReference type="NCBI Taxonomy" id="58351"/>
    <lineage>
        <taxon>Bacteria</taxon>
        <taxon>Bacillati</taxon>
        <taxon>Actinomycetota</taxon>
        <taxon>Actinomycetes</taxon>
        <taxon>Kitasatosporales</taxon>
        <taxon>Streptomycetaceae</taxon>
        <taxon>Kitasatospora</taxon>
    </lineage>
</organism>
<dbReference type="PANTHER" id="PTHR33392">
    <property type="entry name" value="POLYISOPRENYL-TEICHOIC ACID--PEPTIDOGLYCAN TEICHOIC ACID TRANSFERASE TAGU"/>
    <property type="match status" value="1"/>
</dbReference>
<dbReference type="InterPro" id="IPR050922">
    <property type="entry name" value="LytR/CpsA/Psr_CW_biosynth"/>
</dbReference>
<dbReference type="InterPro" id="IPR027381">
    <property type="entry name" value="LytR/CpsA/Psr_C"/>
</dbReference>
<evidence type="ECO:0000313" key="7">
    <source>
        <dbReference type="Proteomes" id="UP000540506"/>
    </source>
</evidence>
<feature type="compositionally biased region" description="Low complexity" evidence="2">
    <location>
        <begin position="19"/>
        <end position="84"/>
    </location>
</feature>
<evidence type="ECO:0000256" key="3">
    <source>
        <dbReference type="SAM" id="Phobius"/>
    </source>
</evidence>
<feature type="compositionally biased region" description="Low complexity" evidence="2">
    <location>
        <begin position="91"/>
        <end position="121"/>
    </location>
</feature>
<evidence type="ECO:0008006" key="8">
    <source>
        <dbReference type="Google" id="ProtNLM"/>
    </source>
</evidence>
<evidence type="ECO:0000256" key="1">
    <source>
        <dbReference type="ARBA" id="ARBA00006068"/>
    </source>
</evidence>